<dbReference type="Pfam" id="PF12833">
    <property type="entry name" value="HTH_18"/>
    <property type="match status" value="1"/>
</dbReference>
<dbReference type="OrthoDB" id="2585681at2"/>
<sequence>MKTTDKEIPLHKLEPEEFFLFERIELADISSFRDFHRHNFYEILWFTEVEENASHSIDFKPYPINSSDIFILSPHQVHIMEVKGKRGFLIPVAIDFFESLFELETNLLVAPYFLKVSLPTDLSETLLQLTTLIEIEYKGKRRRDLLEAYMRAFFILLKPNGEKSKYNDANTQKVIQILDLVRRHFKVQREVQFYAQSVHLSKRRVNELMVSHTGQTVKEHIINQLIIASKRSITKPESSIKEIAYGLGFNDPAYFSRLFKAKTGLSPQEYRQKAVRLTSASD</sequence>
<gene>
    <name evidence="5" type="ORF">C5749_14610</name>
</gene>
<keyword evidence="1" id="KW-0805">Transcription regulation</keyword>
<evidence type="ECO:0000313" key="5">
    <source>
        <dbReference type="EMBL" id="PRD54665.1"/>
    </source>
</evidence>
<dbReference type="PRINTS" id="PR00032">
    <property type="entry name" value="HTHARAC"/>
</dbReference>
<dbReference type="AlphaFoldDB" id="A0A2S9JNC0"/>
<comment type="caution">
    <text evidence="5">The sequence shown here is derived from an EMBL/GenBank/DDBJ whole genome shotgun (WGS) entry which is preliminary data.</text>
</comment>
<protein>
    <recommendedName>
        <fullName evidence="4">HTH araC/xylS-type domain-containing protein</fullName>
    </recommendedName>
</protein>
<dbReference type="PROSITE" id="PS00041">
    <property type="entry name" value="HTH_ARAC_FAMILY_1"/>
    <property type="match status" value="1"/>
</dbReference>
<evidence type="ECO:0000256" key="2">
    <source>
        <dbReference type="ARBA" id="ARBA00023125"/>
    </source>
</evidence>
<name>A0A2S9JNC0_9SPHI</name>
<dbReference type="PANTHER" id="PTHR43280">
    <property type="entry name" value="ARAC-FAMILY TRANSCRIPTIONAL REGULATOR"/>
    <property type="match status" value="1"/>
</dbReference>
<dbReference type="Proteomes" id="UP000238642">
    <property type="component" value="Unassembled WGS sequence"/>
</dbReference>
<dbReference type="GO" id="GO:0043565">
    <property type="term" value="F:sequence-specific DNA binding"/>
    <property type="evidence" value="ECO:0007669"/>
    <property type="project" value="InterPro"/>
</dbReference>
<dbReference type="InterPro" id="IPR018060">
    <property type="entry name" value="HTH_AraC"/>
</dbReference>
<organism evidence="5 6">
    <name type="scientific">Sphingobacterium gobiense</name>
    <dbReference type="NCBI Taxonomy" id="1382456"/>
    <lineage>
        <taxon>Bacteria</taxon>
        <taxon>Pseudomonadati</taxon>
        <taxon>Bacteroidota</taxon>
        <taxon>Sphingobacteriia</taxon>
        <taxon>Sphingobacteriales</taxon>
        <taxon>Sphingobacteriaceae</taxon>
        <taxon>Sphingobacterium</taxon>
    </lineage>
</organism>
<evidence type="ECO:0000313" key="6">
    <source>
        <dbReference type="Proteomes" id="UP000238642"/>
    </source>
</evidence>
<reference evidence="5 6" key="1">
    <citation type="submission" date="2018-02" db="EMBL/GenBank/DDBJ databases">
        <title>The draft genome of Sphingobacterium gobiense H7.</title>
        <authorList>
            <person name="Li L."/>
            <person name="Liu L."/>
            <person name="Zhang X."/>
            <person name="Wang T."/>
            <person name="Liang L."/>
        </authorList>
    </citation>
    <scope>NUCLEOTIDE SEQUENCE [LARGE SCALE GENOMIC DNA]</scope>
    <source>
        <strain evidence="5 6">ACCC 05757</strain>
    </source>
</reference>
<dbReference type="InterPro" id="IPR018062">
    <property type="entry name" value="HTH_AraC-typ_CS"/>
</dbReference>
<dbReference type="PANTHER" id="PTHR43280:SF32">
    <property type="entry name" value="TRANSCRIPTIONAL REGULATORY PROTEIN"/>
    <property type="match status" value="1"/>
</dbReference>
<feature type="domain" description="HTH araC/xylS-type" evidence="4">
    <location>
        <begin position="175"/>
        <end position="273"/>
    </location>
</feature>
<evidence type="ECO:0000256" key="1">
    <source>
        <dbReference type="ARBA" id="ARBA00023015"/>
    </source>
</evidence>
<dbReference type="Gene3D" id="1.10.10.60">
    <property type="entry name" value="Homeodomain-like"/>
    <property type="match status" value="1"/>
</dbReference>
<dbReference type="InterPro" id="IPR009057">
    <property type="entry name" value="Homeodomain-like_sf"/>
</dbReference>
<keyword evidence="6" id="KW-1185">Reference proteome</keyword>
<dbReference type="EMBL" id="PVBS01000002">
    <property type="protein sequence ID" value="PRD54665.1"/>
    <property type="molecule type" value="Genomic_DNA"/>
</dbReference>
<dbReference type="PROSITE" id="PS01124">
    <property type="entry name" value="HTH_ARAC_FAMILY_2"/>
    <property type="match status" value="1"/>
</dbReference>
<keyword evidence="2" id="KW-0238">DNA-binding</keyword>
<proteinExistence type="predicted"/>
<dbReference type="SUPFAM" id="SSF46689">
    <property type="entry name" value="Homeodomain-like"/>
    <property type="match status" value="1"/>
</dbReference>
<keyword evidence="3" id="KW-0804">Transcription</keyword>
<dbReference type="SMART" id="SM00342">
    <property type="entry name" value="HTH_ARAC"/>
    <property type="match status" value="1"/>
</dbReference>
<dbReference type="GO" id="GO:0003700">
    <property type="term" value="F:DNA-binding transcription factor activity"/>
    <property type="evidence" value="ECO:0007669"/>
    <property type="project" value="InterPro"/>
</dbReference>
<evidence type="ECO:0000259" key="4">
    <source>
        <dbReference type="PROSITE" id="PS01124"/>
    </source>
</evidence>
<dbReference type="InterPro" id="IPR020449">
    <property type="entry name" value="Tscrpt_reg_AraC-type_HTH"/>
</dbReference>
<accession>A0A2S9JNC0</accession>
<dbReference type="RefSeq" id="WP_105726876.1">
    <property type="nucleotide sequence ID" value="NZ_PVBS01000002.1"/>
</dbReference>
<evidence type="ECO:0000256" key="3">
    <source>
        <dbReference type="ARBA" id="ARBA00023163"/>
    </source>
</evidence>